<comment type="caution">
    <text evidence="3">The sequence shown here is derived from an EMBL/GenBank/DDBJ whole genome shotgun (WGS) entry which is preliminary data.</text>
</comment>
<evidence type="ECO:0000313" key="4">
    <source>
        <dbReference type="Proteomes" id="UP000298327"/>
    </source>
</evidence>
<feature type="compositionally biased region" description="Low complexity" evidence="1">
    <location>
        <begin position="23"/>
        <end position="34"/>
    </location>
</feature>
<gene>
    <name evidence="3" type="ORF">EVG20_g3939</name>
</gene>
<dbReference type="EMBL" id="SEOQ01000189">
    <property type="protein sequence ID" value="TFY67479.1"/>
    <property type="molecule type" value="Genomic_DNA"/>
</dbReference>
<sequence length="493" mass="52983">MLQRLLPALLLRPVAPKPDSRRSSSAFISTSSARGTHPPPPPGVSMSSRSPLPINTVDVDMARLLLRCRRRCRGVLFPSRSGQQACILSRTAASPKCCVPEYPARRLRGHTAAAAAAVHRHTRQCTGGHHFTLDSRIVTMSGSAGLTPIDDTDPGVQYSGSWNVKHGFPGAFQNTVHYTKEAGSSVEIVFSGSNLQVFGAANAPGDALNYTLDSQPLSAVPLTKSHGGGHKKGSLPKMQLLIHLPNMSCSQHTLVLQPKQFMIFDEITYSSTCDSPSDSASVTATSLVSVSATMGSSTSTAAALRAATRTKMAPGAIAGVAIGGTLFLIAIVLFLALFTRHRRQRHMKRPSAEYLASLSRTGTEPLPYGSATFGSFAQLPLYPEKQQPGNSGLNTPPAWRDEKRDPEAFGDFSSPNPNLPQYDYEYEHPADPNSKDWIRRPDPAQVAARSDLSQSSGEGRPVDQPRVTVSRSSSNASTSSKFPNPYDGWPIVR</sequence>
<protein>
    <submittedName>
        <fullName evidence="3">Uncharacterized protein</fullName>
    </submittedName>
</protein>
<feature type="region of interest" description="Disordered" evidence="1">
    <location>
        <begin position="382"/>
        <end position="493"/>
    </location>
</feature>
<feature type="compositionally biased region" description="Low complexity" evidence="1">
    <location>
        <begin position="466"/>
        <end position="480"/>
    </location>
</feature>
<evidence type="ECO:0000256" key="2">
    <source>
        <dbReference type="SAM" id="Phobius"/>
    </source>
</evidence>
<name>A0A4Y9Z292_9AGAM</name>
<organism evidence="3 4">
    <name type="scientific">Dentipellis fragilis</name>
    <dbReference type="NCBI Taxonomy" id="205917"/>
    <lineage>
        <taxon>Eukaryota</taxon>
        <taxon>Fungi</taxon>
        <taxon>Dikarya</taxon>
        <taxon>Basidiomycota</taxon>
        <taxon>Agaricomycotina</taxon>
        <taxon>Agaricomycetes</taxon>
        <taxon>Russulales</taxon>
        <taxon>Hericiaceae</taxon>
        <taxon>Dentipellis</taxon>
    </lineage>
</organism>
<dbReference type="AlphaFoldDB" id="A0A4Y9Z292"/>
<dbReference type="Proteomes" id="UP000298327">
    <property type="component" value="Unassembled WGS sequence"/>
</dbReference>
<reference evidence="3 4" key="1">
    <citation type="submission" date="2019-02" db="EMBL/GenBank/DDBJ databases">
        <title>Genome sequencing of the rare red list fungi Dentipellis fragilis.</title>
        <authorList>
            <person name="Buettner E."/>
            <person name="Kellner H."/>
        </authorList>
    </citation>
    <scope>NUCLEOTIDE SEQUENCE [LARGE SCALE GENOMIC DNA]</scope>
    <source>
        <strain evidence="3 4">DSM 105465</strain>
    </source>
</reference>
<accession>A0A4Y9Z292</accession>
<dbReference type="CDD" id="cd12087">
    <property type="entry name" value="TM_EGFR-like"/>
    <property type="match status" value="1"/>
</dbReference>
<keyword evidence="2" id="KW-0472">Membrane</keyword>
<dbReference type="STRING" id="205917.A0A4Y9Z292"/>
<evidence type="ECO:0000313" key="3">
    <source>
        <dbReference type="EMBL" id="TFY67479.1"/>
    </source>
</evidence>
<dbReference type="Gene3D" id="2.60.120.260">
    <property type="entry name" value="Galactose-binding domain-like"/>
    <property type="match status" value="1"/>
</dbReference>
<keyword evidence="4" id="KW-1185">Reference proteome</keyword>
<dbReference type="OrthoDB" id="3265734at2759"/>
<evidence type="ECO:0000256" key="1">
    <source>
        <dbReference type="SAM" id="MobiDB-lite"/>
    </source>
</evidence>
<keyword evidence="2" id="KW-0812">Transmembrane</keyword>
<keyword evidence="2" id="KW-1133">Transmembrane helix</keyword>
<feature type="compositionally biased region" description="Basic and acidic residues" evidence="1">
    <location>
        <begin position="425"/>
        <end position="442"/>
    </location>
</feature>
<feature type="transmembrane region" description="Helical" evidence="2">
    <location>
        <begin position="316"/>
        <end position="339"/>
    </location>
</feature>
<feature type="region of interest" description="Disordered" evidence="1">
    <location>
        <begin position="15"/>
        <end position="52"/>
    </location>
</feature>
<proteinExistence type="predicted"/>